<evidence type="ECO:0000313" key="9">
    <source>
        <dbReference type="EMBL" id="BCJ31518.1"/>
    </source>
</evidence>
<dbReference type="RefSeq" id="WP_051801480.1">
    <property type="nucleotide sequence ID" value="NZ_AP023354.1"/>
</dbReference>
<sequence length="196" mass="20382">MDRGLRAFNALPAPAEPLDACCGAPGWADAVAAGRPYPDRGALRAAADAALATAGWPAIATALADHPRIGSPPRGGDRRSAWSRAEQSAAVAGRSGPAATGVPVDDGEAARDPLVAGNLAYERRFGHVFLICASGRSRQQILAALAERLRHDEATERAVVRRELSAIAALRLDRLLSELAAGLARPGQRATEEGAR</sequence>
<dbReference type="NCBIfam" id="NF010372">
    <property type="entry name" value="PRK13798.1"/>
    <property type="match status" value="1"/>
</dbReference>
<dbReference type="GO" id="GO:0051997">
    <property type="term" value="F:2-oxo-4-hydroxy-4-carboxy-5-ureidoimidazoline decarboxylase activity"/>
    <property type="evidence" value="ECO:0007669"/>
    <property type="project" value="UniProtKB-EC"/>
</dbReference>
<dbReference type="InterPro" id="IPR018020">
    <property type="entry name" value="OHCU_decarboxylase"/>
</dbReference>
<evidence type="ECO:0000259" key="8">
    <source>
        <dbReference type="Pfam" id="PF09349"/>
    </source>
</evidence>
<gene>
    <name evidence="9" type="ORF">Asera_56260</name>
</gene>
<evidence type="ECO:0000256" key="5">
    <source>
        <dbReference type="ARBA" id="ARBA00022793"/>
    </source>
</evidence>
<comment type="pathway">
    <text evidence="2">Purine metabolism; urate degradation; (S)-allantoin from urate: step 3/3.</text>
</comment>
<dbReference type="PANTHER" id="PTHR43466">
    <property type="entry name" value="2-OXO-4-HYDROXY-4-CARBOXY-5-UREIDOIMIDAZOLINE DECARBOXYLASE-RELATED"/>
    <property type="match status" value="1"/>
</dbReference>
<protein>
    <recommendedName>
        <fullName evidence="3">2-oxo-4-hydroxy-4-carboxy-5-ureidoimidazoline decarboxylase</fullName>
        <ecNumber evidence="3">4.1.1.97</ecNumber>
    </recommendedName>
</protein>
<dbReference type="KEGG" id="aser:Asera_56260"/>
<dbReference type="EMBL" id="AP023354">
    <property type="protein sequence ID" value="BCJ31518.1"/>
    <property type="molecule type" value="Genomic_DNA"/>
</dbReference>
<dbReference type="GO" id="GO:0006144">
    <property type="term" value="P:purine nucleobase metabolic process"/>
    <property type="evidence" value="ECO:0007669"/>
    <property type="project" value="UniProtKB-KW"/>
</dbReference>
<evidence type="ECO:0000256" key="4">
    <source>
        <dbReference type="ARBA" id="ARBA00022631"/>
    </source>
</evidence>
<evidence type="ECO:0000256" key="6">
    <source>
        <dbReference type="ARBA" id="ARBA00023239"/>
    </source>
</evidence>
<dbReference type="InterPro" id="IPR036778">
    <property type="entry name" value="OHCU_decarboxylase_sf"/>
</dbReference>
<organism evidence="9 10">
    <name type="scientific">Actinocatenispora sera</name>
    <dbReference type="NCBI Taxonomy" id="390989"/>
    <lineage>
        <taxon>Bacteria</taxon>
        <taxon>Bacillati</taxon>
        <taxon>Actinomycetota</taxon>
        <taxon>Actinomycetes</taxon>
        <taxon>Micromonosporales</taxon>
        <taxon>Micromonosporaceae</taxon>
        <taxon>Actinocatenispora</taxon>
    </lineage>
</organism>
<dbReference type="Proteomes" id="UP000680750">
    <property type="component" value="Chromosome"/>
</dbReference>
<dbReference type="EC" id="4.1.1.97" evidence="3"/>
<dbReference type="SUPFAM" id="SSF158694">
    <property type="entry name" value="UraD-Like"/>
    <property type="match status" value="1"/>
</dbReference>
<dbReference type="OrthoDB" id="9792386at2"/>
<evidence type="ECO:0000256" key="7">
    <source>
        <dbReference type="SAM" id="MobiDB-lite"/>
    </source>
</evidence>
<keyword evidence="4" id="KW-0659">Purine metabolism</keyword>
<accession>A0A810LBY2</accession>
<comment type="catalytic activity">
    <reaction evidence="1">
        <text>5-hydroxy-2-oxo-4-ureido-2,5-dihydro-1H-imidazole-5-carboxylate + H(+) = (S)-allantoin + CO2</text>
        <dbReference type="Rhea" id="RHEA:26301"/>
        <dbReference type="ChEBI" id="CHEBI:15378"/>
        <dbReference type="ChEBI" id="CHEBI:15678"/>
        <dbReference type="ChEBI" id="CHEBI:16526"/>
        <dbReference type="ChEBI" id="CHEBI:58639"/>
        <dbReference type="EC" id="4.1.1.97"/>
    </reaction>
</comment>
<dbReference type="GO" id="GO:0019628">
    <property type="term" value="P:urate catabolic process"/>
    <property type="evidence" value="ECO:0007669"/>
    <property type="project" value="TreeGrafter"/>
</dbReference>
<evidence type="ECO:0000256" key="3">
    <source>
        <dbReference type="ARBA" id="ARBA00012257"/>
    </source>
</evidence>
<feature type="domain" description="Oxo-4-hydroxy-4-carboxy-5-ureidoimidazoline decarboxylase" evidence="8">
    <location>
        <begin position="17"/>
        <end position="173"/>
    </location>
</feature>
<feature type="region of interest" description="Disordered" evidence="7">
    <location>
        <begin position="65"/>
        <end position="107"/>
    </location>
</feature>
<dbReference type="PANTHER" id="PTHR43466:SF1">
    <property type="entry name" value="2-OXO-4-HYDROXY-4-CARBOXY-5-UREIDOIMIDAZOLINE DECARBOXYLASE-RELATED"/>
    <property type="match status" value="1"/>
</dbReference>
<name>A0A810LBY2_9ACTN</name>
<dbReference type="Gene3D" id="1.10.3330.10">
    <property type="entry name" value="Oxo-4-hydroxy-4-carboxy-5-ureidoimidazoline decarboxylase"/>
    <property type="match status" value="1"/>
</dbReference>
<keyword evidence="5" id="KW-0210">Decarboxylase</keyword>
<evidence type="ECO:0000313" key="10">
    <source>
        <dbReference type="Proteomes" id="UP000680750"/>
    </source>
</evidence>
<keyword evidence="10" id="KW-1185">Reference proteome</keyword>
<reference evidence="9" key="1">
    <citation type="submission" date="2020-08" db="EMBL/GenBank/DDBJ databases">
        <title>Whole genome shotgun sequence of Actinocatenispora sera NBRC 101916.</title>
        <authorList>
            <person name="Komaki H."/>
            <person name="Tamura T."/>
        </authorList>
    </citation>
    <scope>NUCLEOTIDE SEQUENCE</scope>
    <source>
        <strain evidence="9">NBRC 101916</strain>
    </source>
</reference>
<evidence type="ECO:0000256" key="2">
    <source>
        <dbReference type="ARBA" id="ARBA00004754"/>
    </source>
</evidence>
<dbReference type="AlphaFoldDB" id="A0A810LBY2"/>
<keyword evidence="6" id="KW-0456">Lyase</keyword>
<evidence type="ECO:0000256" key="1">
    <source>
        <dbReference type="ARBA" id="ARBA00001163"/>
    </source>
</evidence>
<dbReference type="Pfam" id="PF09349">
    <property type="entry name" value="OHCU_decarbox"/>
    <property type="match status" value="1"/>
</dbReference>
<proteinExistence type="predicted"/>